<gene>
    <name evidence="3" type="ORF">DFR51_3515</name>
    <name evidence="2" type="ORF">SmB9_07680</name>
</gene>
<dbReference type="Proteomes" id="UP000276029">
    <property type="component" value="Unassembled WGS sequence"/>
</dbReference>
<organism evidence="2 4">
    <name type="scientific">Sphingosinicella microcystinivorans</name>
    <dbReference type="NCBI Taxonomy" id="335406"/>
    <lineage>
        <taxon>Bacteria</taxon>
        <taxon>Pseudomonadati</taxon>
        <taxon>Pseudomonadota</taxon>
        <taxon>Alphaproteobacteria</taxon>
        <taxon>Sphingomonadales</taxon>
        <taxon>Sphingosinicellaceae</taxon>
        <taxon>Sphingosinicella</taxon>
    </lineage>
</organism>
<evidence type="ECO:0000313" key="2">
    <source>
        <dbReference type="EMBL" id="BBE33110.1"/>
    </source>
</evidence>
<name>A0AAD1D3Q5_SPHMI</name>
<dbReference type="AlphaFoldDB" id="A0AAD1D3Q5"/>
<accession>A0AAD1D3Q5</accession>
<keyword evidence="1" id="KW-0812">Transmembrane</keyword>
<dbReference type="Proteomes" id="UP000275727">
    <property type="component" value="Chromosome"/>
</dbReference>
<proteinExistence type="predicted"/>
<feature type="transmembrane region" description="Helical" evidence="1">
    <location>
        <begin position="23"/>
        <end position="48"/>
    </location>
</feature>
<reference evidence="3 5" key="2">
    <citation type="submission" date="2018-10" db="EMBL/GenBank/DDBJ databases">
        <title>Genomic Encyclopedia of Type Strains, Phase IV (KMG-IV): sequencing the most valuable type-strain genomes for metagenomic binning, comparative biology and taxonomic classification.</title>
        <authorList>
            <person name="Goeker M."/>
        </authorList>
    </citation>
    <scope>NUCLEOTIDE SEQUENCE [LARGE SCALE GENOMIC DNA]</scope>
    <source>
        <strain evidence="3 5">DSM 19791</strain>
    </source>
</reference>
<sequence>MKPEVIFVPSVPAAATLARHERWMLAGLFTAAAALFVLTFLAMQPFIVERVAGEIRKETGSAQVAAFDIDAELADLMETEPVDLSAGADLPPADVFAEAKGPPLNLLAQVERARVAVAALPPPVPTGPVLTEEEQMIVEANAERRAVKLALERLFARTESGDTSLADAVLVQPLLRRAEQAAGQLDVYGDALLLSEGPLMKQVAFAGFHASRAAAMMDIERAEAILG</sequence>
<evidence type="ECO:0000256" key="1">
    <source>
        <dbReference type="SAM" id="Phobius"/>
    </source>
</evidence>
<protein>
    <submittedName>
        <fullName evidence="2">Uncharacterized protein</fullName>
    </submittedName>
</protein>
<keyword evidence="1" id="KW-1133">Transmembrane helix</keyword>
<keyword evidence="5" id="KW-1185">Reference proteome</keyword>
<dbReference type="EMBL" id="RBWX01000011">
    <property type="protein sequence ID" value="RKS85595.1"/>
    <property type="molecule type" value="Genomic_DNA"/>
</dbReference>
<evidence type="ECO:0000313" key="4">
    <source>
        <dbReference type="Proteomes" id="UP000275727"/>
    </source>
</evidence>
<evidence type="ECO:0000313" key="5">
    <source>
        <dbReference type="Proteomes" id="UP000276029"/>
    </source>
</evidence>
<dbReference type="KEGG" id="smic:SmB9_07680"/>
<evidence type="ECO:0000313" key="3">
    <source>
        <dbReference type="EMBL" id="RKS85595.1"/>
    </source>
</evidence>
<keyword evidence="1" id="KW-0472">Membrane</keyword>
<reference evidence="2 4" key="1">
    <citation type="submission" date="2018-06" db="EMBL/GenBank/DDBJ databases">
        <title>Complete Genome Sequence of the Microcystin-Degrading Bacterium Sphingosinicella microcystinivorans Strain B-9.</title>
        <authorList>
            <person name="Jin H."/>
            <person name="Nishizawa T."/>
            <person name="Guo Y."/>
            <person name="Nishizawa A."/>
            <person name="Park H."/>
            <person name="Kato H."/>
            <person name="Tsuji K."/>
            <person name="Harada K."/>
        </authorList>
    </citation>
    <scope>NUCLEOTIDE SEQUENCE [LARGE SCALE GENOMIC DNA]</scope>
    <source>
        <strain evidence="2 4">B9</strain>
    </source>
</reference>
<dbReference type="EMBL" id="AP018711">
    <property type="protein sequence ID" value="BBE33110.1"/>
    <property type="molecule type" value="Genomic_DNA"/>
</dbReference>
<dbReference type="RefSeq" id="WP_121053417.1">
    <property type="nucleotide sequence ID" value="NZ_RBWX01000011.1"/>
</dbReference>